<comment type="caution">
    <text evidence="1">The sequence shown here is derived from an EMBL/GenBank/DDBJ whole genome shotgun (WGS) entry which is preliminary data.</text>
</comment>
<protein>
    <submittedName>
        <fullName evidence="1">Uncharacterized protein</fullName>
    </submittedName>
</protein>
<organism evidence="1 2">
    <name type="scientific">Streptomyces sindenensis</name>
    <dbReference type="NCBI Taxonomy" id="67363"/>
    <lineage>
        <taxon>Bacteria</taxon>
        <taxon>Bacillati</taxon>
        <taxon>Actinomycetota</taxon>
        <taxon>Actinomycetes</taxon>
        <taxon>Kitasatosporales</taxon>
        <taxon>Streptomycetaceae</taxon>
        <taxon>Streptomyces</taxon>
    </lineage>
</organism>
<gene>
    <name evidence="1" type="ORF">ACFWSS_32265</name>
</gene>
<name>A0ABW6EU64_9ACTN</name>
<evidence type="ECO:0000313" key="2">
    <source>
        <dbReference type="Proteomes" id="UP001598251"/>
    </source>
</evidence>
<dbReference type="RefSeq" id="WP_382830916.1">
    <property type="nucleotide sequence ID" value="NZ_JBHXLY010000046.1"/>
</dbReference>
<keyword evidence="2" id="KW-1185">Reference proteome</keyword>
<proteinExistence type="predicted"/>
<evidence type="ECO:0000313" key="1">
    <source>
        <dbReference type="EMBL" id="MFD4217551.1"/>
    </source>
</evidence>
<dbReference type="Proteomes" id="UP001598251">
    <property type="component" value="Unassembled WGS sequence"/>
</dbReference>
<sequence>MTPTEALRWLHQQAARIADGLDPDPRTARWAYGALLLVADEEPDAPAYLRRWRDDPTAGEEAVEALAAGGPVWIATGDSTAYYTLAAVPRPFRVPPWAPPAPTPEGVA</sequence>
<dbReference type="EMBL" id="JBHXOF010000033">
    <property type="protein sequence ID" value="MFD4217551.1"/>
    <property type="molecule type" value="Genomic_DNA"/>
</dbReference>
<accession>A0ABW6EU64</accession>
<reference evidence="1 2" key="1">
    <citation type="submission" date="2024-09" db="EMBL/GenBank/DDBJ databases">
        <title>The Natural Products Discovery Center: Release of the First 8490 Sequenced Strains for Exploring Actinobacteria Biosynthetic Diversity.</title>
        <authorList>
            <person name="Kalkreuter E."/>
            <person name="Kautsar S.A."/>
            <person name="Yang D."/>
            <person name="Bader C.D."/>
            <person name="Teijaro C.N."/>
            <person name="Fluegel L."/>
            <person name="Davis C.M."/>
            <person name="Simpson J.R."/>
            <person name="Lauterbach L."/>
            <person name="Steele A.D."/>
            <person name="Gui C."/>
            <person name="Meng S."/>
            <person name="Li G."/>
            <person name="Viehrig K."/>
            <person name="Ye F."/>
            <person name="Su P."/>
            <person name="Kiefer A.F."/>
            <person name="Nichols A."/>
            <person name="Cepeda A.J."/>
            <person name="Yan W."/>
            <person name="Fan B."/>
            <person name="Jiang Y."/>
            <person name="Adhikari A."/>
            <person name="Zheng C.-J."/>
            <person name="Schuster L."/>
            <person name="Cowan T.M."/>
            <person name="Smanski M.J."/>
            <person name="Chevrette M.G."/>
            <person name="De Carvalho L.P.S."/>
            <person name="Shen B."/>
        </authorList>
    </citation>
    <scope>NUCLEOTIDE SEQUENCE [LARGE SCALE GENOMIC DNA]</scope>
    <source>
        <strain evidence="1 2">NPDC058546</strain>
    </source>
</reference>